<dbReference type="GO" id="GO:0009086">
    <property type="term" value="P:methionine biosynthetic process"/>
    <property type="evidence" value="ECO:0007669"/>
    <property type="project" value="TreeGrafter"/>
</dbReference>
<dbReference type="OrthoDB" id="191364at2759"/>
<dbReference type="AlphaFoldDB" id="A0A0P1BFW7"/>
<dbReference type="Gene3D" id="3.40.50.1820">
    <property type="entry name" value="alpha/beta hydrolase"/>
    <property type="match status" value="3"/>
</dbReference>
<feature type="domain" description="AB hydrolase-1" evidence="3">
    <location>
        <begin position="104"/>
        <end position="225"/>
    </location>
</feature>
<dbReference type="EMBL" id="CCYA01000249">
    <property type="protein sequence ID" value="CEH14862.1"/>
    <property type="molecule type" value="Genomic_DNA"/>
</dbReference>
<reference evidence="4 5" key="1">
    <citation type="submission" date="2014-09" db="EMBL/GenBank/DDBJ databases">
        <authorList>
            <person name="Magalhaes I.L.F."/>
            <person name="Oliveira U."/>
            <person name="Santos F.R."/>
            <person name="Vidigal T.H.D.A."/>
            <person name="Brescovit A.D."/>
            <person name="Santos A.J."/>
        </authorList>
    </citation>
    <scope>NUCLEOTIDE SEQUENCE [LARGE SCALE GENOMIC DNA]</scope>
</reference>
<dbReference type="STRING" id="401625.A0A0P1BFW7"/>
<dbReference type="GO" id="GO:0004414">
    <property type="term" value="F:homoserine O-acetyltransferase activity"/>
    <property type="evidence" value="ECO:0007669"/>
    <property type="project" value="TreeGrafter"/>
</dbReference>
<name>A0A0P1BFW7_9BASI</name>
<keyword evidence="2 4" id="KW-0808">Transferase</keyword>
<proteinExistence type="inferred from homology"/>
<keyword evidence="5" id="KW-1185">Reference proteome</keyword>
<dbReference type="GO" id="GO:0009092">
    <property type="term" value="P:homoserine metabolic process"/>
    <property type="evidence" value="ECO:0007669"/>
    <property type="project" value="TreeGrafter"/>
</dbReference>
<accession>A0A0P1BFW7</accession>
<evidence type="ECO:0000313" key="5">
    <source>
        <dbReference type="Proteomes" id="UP000054845"/>
    </source>
</evidence>
<dbReference type="InterPro" id="IPR008220">
    <property type="entry name" value="HAT_MetX-like"/>
</dbReference>
<dbReference type="InterPro" id="IPR000073">
    <property type="entry name" value="AB_hydrolase_1"/>
</dbReference>
<dbReference type="PANTHER" id="PTHR32268">
    <property type="entry name" value="HOMOSERINE O-ACETYLTRANSFERASE"/>
    <property type="match status" value="1"/>
</dbReference>
<evidence type="ECO:0000256" key="1">
    <source>
        <dbReference type="ARBA" id="ARBA00006886"/>
    </source>
</evidence>
<dbReference type="SUPFAM" id="SSF53474">
    <property type="entry name" value="alpha/beta-Hydrolases"/>
    <property type="match status" value="2"/>
</dbReference>
<protein>
    <submittedName>
        <fullName evidence="4">HOMOSERINE O-ACETYLTRANSFERASE</fullName>
    </submittedName>
</protein>
<evidence type="ECO:0000313" key="4">
    <source>
        <dbReference type="EMBL" id="CEH14862.1"/>
    </source>
</evidence>
<dbReference type="Proteomes" id="UP000054845">
    <property type="component" value="Unassembled WGS sequence"/>
</dbReference>
<dbReference type="InterPro" id="IPR029058">
    <property type="entry name" value="AB_hydrolase_fold"/>
</dbReference>
<dbReference type="PIRSF" id="PIRSF000443">
    <property type="entry name" value="Homoser_Ac_trans"/>
    <property type="match status" value="1"/>
</dbReference>
<comment type="similarity">
    <text evidence="1">Belongs to the AB hydrolase superfamily. MetX family.</text>
</comment>
<organism evidence="4 5">
    <name type="scientific">Ceraceosorus bombacis</name>
    <dbReference type="NCBI Taxonomy" id="401625"/>
    <lineage>
        <taxon>Eukaryota</taxon>
        <taxon>Fungi</taxon>
        <taxon>Dikarya</taxon>
        <taxon>Basidiomycota</taxon>
        <taxon>Ustilaginomycotina</taxon>
        <taxon>Exobasidiomycetes</taxon>
        <taxon>Ceraceosorales</taxon>
        <taxon>Ceraceosoraceae</taxon>
        <taxon>Ceraceosorus</taxon>
    </lineage>
</organism>
<evidence type="ECO:0000259" key="3">
    <source>
        <dbReference type="Pfam" id="PF00561"/>
    </source>
</evidence>
<sequence length="312" mass="33774">MPRYSLPRLVLTSGDALSPAILEYSTWGTLNEQGDNCIVIGHAMTGSQDVQDWWPGLVGPNNVPDCKEEARDAALSKESVDPLIRSHNGEAARSSPGAFAIDTTKYFVFCANILGSPYGSSSPLSIDERTGKCYGPDFPLTNTRDDAQLQLHALAHLGVKSIACALGGSMGGMLVLELALAACAAEGPSPRIPVRTLMPIASTLTSSSWIMGWNEIQRAAIQMDPAFDEGRYCWQMRRFLRCEATQALGNGGEKVVVLGIPTDRLFAFSEQQDMARFLDSELCAIESMDGHDAFLIKRDLVASKIEQLLCVS</sequence>
<evidence type="ECO:0000256" key="2">
    <source>
        <dbReference type="ARBA" id="ARBA00022679"/>
    </source>
</evidence>
<dbReference type="Pfam" id="PF00561">
    <property type="entry name" value="Abhydrolase_1"/>
    <property type="match status" value="1"/>
</dbReference>
<dbReference type="PANTHER" id="PTHR32268:SF11">
    <property type="entry name" value="HOMOSERINE O-ACETYLTRANSFERASE"/>
    <property type="match status" value="1"/>
</dbReference>